<dbReference type="PANTHER" id="PTHR33112:SF16">
    <property type="entry name" value="HETEROKARYON INCOMPATIBILITY DOMAIN-CONTAINING PROTEIN"/>
    <property type="match status" value="1"/>
</dbReference>
<gene>
    <name evidence="5" type="ORF">CPLU01_13310</name>
</gene>
<comment type="caution">
    <text evidence="5">The sequence shown here is derived from an EMBL/GenBank/DDBJ whole genome shotgun (WGS) entry which is preliminary data.</text>
</comment>
<proteinExistence type="predicted"/>
<dbReference type="GO" id="GO:0008270">
    <property type="term" value="F:zinc ion binding"/>
    <property type="evidence" value="ECO:0007669"/>
    <property type="project" value="UniProtKB-KW"/>
</dbReference>
<keyword evidence="3" id="KW-0862">Zinc</keyword>
<keyword evidence="6" id="KW-1185">Reference proteome</keyword>
<evidence type="ECO:0000259" key="4">
    <source>
        <dbReference type="Pfam" id="PF06985"/>
    </source>
</evidence>
<evidence type="ECO:0000256" key="1">
    <source>
        <dbReference type="ARBA" id="ARBA00022723"/>
    </source>
</evidence>
<dbReference type="Gene3D" id="3.30.60.90">
    <property type="match status" value="1"/>
</dbReference>
<dbReference type="InterPro" id="IPR010730">
    <property type="entry name" value="HET"/>
</dbReference>
<dbReference type="AlphaFoldDB" id="A0A8H6N315"/>
<feature type="domain" description="Heterokaryon incompatibility" evidence="4">
    <location>
        <begin position="314"/>
        <end position="411"/>
    </location>
</feature>
<dbReference type="InterPro" id="IPR043145">
    <property type="entry name" value="Znf_ZZ_sf"/>
</dbReference>
<reference evidence="5" key="1">
    <citation type="journal article" date="2020" name="Phytopathology">
        <title>Genome Sequence Resources of Colletotrichum truncatum, C. plurivorum, C. musicola, and C. sojae: Four Species Pathogenic to Soybean (Glycine max).</title>
        <authorList>
            <person name="Rogerio F."/>
            <person name="Boufleur T.R."/>
            <person name="Ciampi-Guillardi M."/>
            <person name="Sukno S.A."/>
            <person name="Thon M.R."/>
            <person name="Massola Junior N.S."/>
            <person name="Baroncelli R."/>
        </authorList>
    </citation>
    <scope>NUCLEOTIDE SEQUENCE</scope>
    <source>
        <strain evidence="5">LFN00145</strain>
    </source>
</reference>
<protein>
    <recommendedName>
        <fullName evidence="4">Heterokaryon incompatibility domain-containing protein</fullName>
    </recommendedName>
</protein>
<evidence type="ECO:0000313" key="6">
    <source>
        <dbReference type="Proteomes" id="UP000654918"/>
    </source>
</evidence>
<sequence length="413" mass="45889">MSISMPLYLKHAHAKSLYKQASRLKQLADPLERVVNPIYEIEDYLEDRVLKEAAVHEYTLCDGPKCQNADAKPSIIKGLRYYCLDFTDKQKDFCSSCVELPGQGIDHGPTHRLLQLPATECAVCHDFDGLKLQPGGSLKGPYREYSASGATSSVSGRAEAVAYAREEKEVTIRLRVPWLSGLEVALLPKSFSAEQYFEIDGKMYRDVDNERSDENREKVLQVGPSIEWSHQMEPSPLTSPDKKFEPHNIARVLPNSGSEAALSLARAWLRNCREQHPACKASTDAHRPTRVLCLGDADATSVYLQESDTQDFEYAALSYRWGPASPGILTRKSNYEAHKKDGIAVEYLPSTIRDAVYATRQLGLQHLWVDRLCIIQDSVEDWAREAALMCAVYSGAAVTLSANGSSSAEDGLT</sequence>
<dbReference type="Pfam" id="PF06985">
    <property type="entry name" value="HET"/>
    <property type="match status" value="1"/>
</dbReference>
<name>A0A8H6N315_9PEZI</name>
<dbReference type="PANTHER" id="PTHR33112">
    <property type="entry name" value="DOMAIN PROTEIN, PUTATIVE-RELATED"/>
    <property type="match status" value="1"/>
</dbReference>
<keyword evidence="2" id="KW-0863">Zinc-finger</keyword>
<evidence type="ECO:0000256" key="3">
    <source>
        <dbReference type="ARBA" id="ARBA00022833"/>
    </source>
</evidence>
<organism evidence="5 6">
    <name type="scientific">Colletotrichum plurivorum</name>
    <dbReference type="NCBI Taxonomy" id="2175906"/>
    <lineage>
        <taxon>Eukaryota</taxon>
        <taxon>Fungi</taxon>
        <taxon>Dikarya</taxon>
        <taxon>Ascomycota</taxon>
        <taxon>Pezizomycotina</taxon>
        <taxon>Sordariomycetes</taxon>
        <taxon>Hypocreomycetidae</taxon>
        <taxon>Glomerellales</taxon>
        <taxon>Glomerellaceae</taxon>
        <taxon>Colletotrichum</taxon>
        <taxon>Colletotrichum orchidearum species complex</taxon>
    </lineage>
</organism>
<keyword evidence="1" id="KW-0479">Metal-binding</keyword>
<evidence type="ECO:0000313" key="5">
    <source>
        <dbReference type="EMBL" id="KAF6818522.1"/>
    </source>
</evidence>
<evidence type="ECO:0000256" key="2">
    <source>
        <dbReference type="ARBA" id="ARBA00022771"/>
    </source>
</evidence>
<dbReference type="Proteomes" id="UP000654918">
    <property type="component" value="Unassembled WGS sequence"/>
</dbReference>
<dbReference type="EMBL" id="WIGO01000301">
    <property type="protein sequence ID" value="KAF6818522.1"/>
    <property type="molecule type" value="Genomic_DNA"/>
</dbReference>
<accession>A0A8H6N315</accession>